<organism evidence="1 2">
    <name type="scientific">Scomber scombrus</name>
    <name type="common">Atlantic mackerel</name>
    <name type="synonym">Scomber vernalis</name>
    <dbReference type="NCBI Taxonomy" id="13677"/>
    <lineage>
        <taxon>Eukaryota</taxon>
        <taxon>Metazoa</taxon>
        <taxon>Chordata</taxon>
        <taxon>Craniata</taxon>
        <taxon>Vertebrata</taxon>
        <taxon>Euteleostomi</taxon>
        <taxon>Actinopterygii</taxon>
        <taxon>Neopterygii</taxon>
        <taxon>Teleostei</taxon>
        <taxon>Neoteleostei</taxon>
        <taxon>Acanthomorphata</taxon>
        <taxon>Pelagiaria</taxon>
        <taxon>Scombriformes</taxon>
        <taxon>Scombridae</taxon>
        <taxon>Scomber</taxon>
    </lineage>
</organism>
<sequence>MSFREMSKAVGKTQMCIANNYPKAAVERIKIESQKRIENNVNTSLTISMDRTGSPHKEDSSCPLIQIFYERITEGQWYSRTSGSPDDTTRILLAQLLLDIIQAATNTLLAVLKNTSVVIPEEQVQAKLGETLTQSFAEVLDVEDMSLSARSRKK</sequence>
<evidence type="ECO:0000313" key="1">
    <source>
        <dbReference type="EMBL" id="CAK6961284.1"/>
    </source>
</evidence>
<dbReference type="AlphaFoldDB" id="A0AAV1NNW0"/>
<keyword evidence="2" id="KW-1185">Reference proteome</keyword>
<dbReference type="Proteomes" id="UP001314229">
    <property type="component" value="Unassembled WGS sequence"/>
</dbReference>
<name>A0AAV1NNW0_SCOSC</name>
<dbReference type="EMBL" id="CAWUFR010000049">
    <property type="protein sequence ID" value="CAK6961284.1"/>
    <property type="molecule type" value="Genomic_DNA"/>
</dbReference>
<reference evidence="1 2" key="1">
    <citation type="submission" date="2024-01" db="EMBL/GenBank/DDBJ databases">
        <authorList>
            <person name="Alioto T."/>
            <person name="Alioto T."/>
            <person name="Gomez Garrido J."/>
        </authorList>
    </citation>
    <scope>NUCLEOTIDE SEQUENCE [LARGE SCALE GENOMIC DNA]</scope>
</reference>
<gene>
    <name evidence="1" type="ORF">FSCOSCO3_A019528</name>
</gene>
<accession>A0AAV1NNW0</accession>
<protein>
    <submittedName>
        <fullName evidence="1">Uncharacterized protein LOC121898093</fullName>
    </submittedName>
</protein>
<comment type="caution">
    <text evidence="1">The sequence shown here is derived from an EMBL/GenBank/DDBJ whole genome shotgun (WGS) entry which is preliminary data.</text>
</comment>
<evidence type="ECO:0000313" key="2">
    <source>
        <dbReference type="Proteomes" id="UP001314229"/>
    </source>
</evidence>
<proteinExistence type="predicted"/>